<dbReference type="Proteomes" id="UP000284706">
    <property type="component" value="Unassembled WGS sequence"/>
</dbReference>
<feature type="domain" description="GST N-terminal" evidence="1">
    <location>
        <begin position="8"/>
        <end position="99"/>
    </location>
</feature>
<dbReference type="EMBL" id="NHYE01001422">
    <property type="protein sequence ID" value="PPQ95566.1"/>
    <property type="molecule type" value="Genomic_DNA"/>
</dbReference>
<dbReference type="SUPFAM" id="SSF52833">
    <property type="entry name" value="Thioredoxin-like"/>
    <property type="match status" value="1"/>
</dbReference>
<dbReference type="GO" id="GO:0005737">
    <property type="term" value="C:cytoplasm"/>
    <property type="evidence" value="ECO:0007669"/>
    <property type="project" value="TreeGrafter"/>
</dbReference>
<accession>A0A409XXU9</accession>
<evidence type="ECO:0000313" key="2">
    <source>
        <dbReference type="EMBL" id="PPQ95566.1"/>
    </source>
</evidence>
<protein>
    <recommendedName>
        <fullName evidence="1">GST N-terminal domain-containing protein</fullName>
    </recommendedName>
</protein>
<dbReference type="PROSITE" id="PS50404">
    <property type="entry name" value="GST_NTER"/>
    <property type="match status" value="1"/>
</dbReference>
<dbReference type="PANTHER" id="PTHR43968">
    <property type="match status" value="1"/>
</dbReference>
<dbReference type="PANTHER" id="PTHR43968:SF6">
    <property type="entry name" value="GLUTATHIONE S-TRANSFERASE OMEGA"/>
    <property type="match status" value="1"/>
</dbReference>
<dbReference type="SUPFAM" id="SSF47616">
    <property type="entry name" value="GST C-terminal domain-like"/>
    <property type="match status" value="1"/>
</dbReference>
<evidence type="ECO:0000259" key="1">
    <source>
        <dbReference type="PROSITE" id="PS50404"/>
    </source>
</evidence>
<dbReference type="InterPro" id="IPR036249">
    <property type="entry name" value="Thioredoxin-like_sf"/>
</dbReference>
<dbReference type="InterPro" id="IPR004045">
    <property type="entry name" value="Glutathione_S-Trfase_N"/>
</dbReference>
<dbReference type="InParanoid" id="A0A409XXU9"/>
<dbReference type="AlphaFoldDB" id="A0A409XXU9"/>
<dbReference type="OrthoDB" id="4951845at2759"/>
<proteinExistence type="predicted"/>
<sequence>MTIIFYDVLSDTPGKAWSANTWKVRLALNIKGIPYRTEWVEFKDVQEHCKKLGIPPTSTNADGTPFYTLPAIHDPSTGAYLSESIVIVEYLEETYPNTTPLLPNNTHALQVAMIQVFRGYLTPHFWMFSVPAAYHVVTPASKEYFRQTREQWFGKTLEDLLPKGDRAVEEWGKFKDGLGKVDNWYSKNGGKGPFILGEIVSWADIFIAGYFCWMKVIWGEDSREWRDVMSWHGGRWQTLMESLDKFMTIH</sequence>
<comment type="caution">
    <text evidence="2">The sequence shown here is derived from an EMBL/GenBank/DDBJ whole genome shotgun (WGS) entry which is preliminary data.</text>
</comment>
<reference evidence="2 3" key="1">
    <citation type="journal article" date="2018" name="Evol. Lett.">
        <title>Horizontal gene cluster transfer increased hallucinogenic mushroom diversity.</title>
        <authorList>
            <person name="Reynolds H.T."/>
            <person name="Vijayakumar V."/>
            <person name="Gluck-Thaler E."/>
            <person name="Korotkin H.B."/>
            <person name="Matheny P.B."/>
            <person name="Slot J.C."/>
        </authorList>
    </citation>
    <scope>NUCLEOTIDE SEQUENCE [LARGE SCALE GENOMIC DNA]</scope>
    <source>
        <strain evidence="2 3">SRW20</strain>
    </source>
</reference>
<dbReference type="Gene3D" id="1.20.1050.10">
    <property type="match status" value="1"/>
</dbReference>
<evidence type="ECO:0000313" key="3">
    <source>
        <dbReference type="Proteomes" id="UP000284706"/>
    </source>
</evidence>
<dbReference type="InterPro" id="IPR054416">
    <property type="entry name" value="GST_UstS-like_C"/>
</dbReference>
<gene>
    <name evidence="2" type="ORF">CVT26_008594</name>
</gene>
<dbReference type="InterPro" id="IPR050983">
    <property type="entry name" value="GST_Omega/HSP26"/>
</dbReference>
<dbReference type="STRING" id="231916.A0A409XXU9"/>
<organism evidence="2 3">
    <name type="scientific">Gymnopilus dilepis</name>
    <dbReference type="NCBI Taxonomy" id="231916"/>
    <lineage>
        <taxon>Eukaryota</taxon>
        <taxon>Fungi</taxon>
        <taxon>Dikarya</taxon>
        <taxon>Basidiomycota</taxon>
        <taxon>Agaricomycotina</taxon>
        <taxon>Agaricomycetes</taxon>
        <taxon>Agaricomycetidae</taxon>
        <taxon>Agaricales</taxon>
        <taxon>Agaricineae</taxon>
        <taxon>Hymenogastraceae</taxon>
        <taxon>Gymnopilus</taxon>
    </lineage>
</organism>
<dbReference type="InterPro" id="IPR036282">
    <property type="entry name" value="Glutathione-S-Trfase_C_sf"/>
</dbReference>
<keyword evidence="3" id="KW-1185">Reference proteome</keyword>
<dbReference type="Pfam" id="PF22041">
    <property type="entry name" value="GST_C_7"/>
    <property type="match status" value="1"/>
</dbReference>
<name>A0A409XXU9_9AGAR</name>
<dbReference type="Gene3D" id="3.40.30.10">
    <property type="entry name" value="Glutaredoxin"/>
    <property type="match status" value="1"/>
</dbReference>
<dbReference type="Pfam" id="PF13409">
    <property type="entry name" value="GST_N_2"/>
    <property type="match status" value="1"/>
</dbReference>